<gene>
    <name evidence="2" type="ORF">E0H58_11330</name>
</gene>
<comment type="caution">
    <text evidence="2">The sequence shown here is derived from an EMBL/GenBank/DDBJ whole genome shotgun (WGS) entry which is preliminary data.</text>
</comment>
<keyword evidence="3" id="KW-1185">Reference proteome</keyword>
<keyword evidence="1" id="KW-0812">Transmembrane</keyword>
<keyword evidence="1" id="KW-1133">Transmembrane helix</keyword>
<name>A0ABY2A6W7_9ACTN</name>
<organism evidence="2 3">
    <name type="scientific">Kribbella speibonae</name>
    <dbReference type="NCBI Taxonomy" id="1572660"/>
    <lineage>
        <taxon>Bacteria</taxon>
        <taxon>Bacillati</taxon>
        <taxon>Actinomycetota</taxon>
        <taxon>Actinomycetes</taxon>
        <taxon>Propionibacteriales</taxon>
        <taxon>Kribbellaceae</taxon>
        <taxon>Kribbella</taxon>
    </lineage>
</organism>
<feature type="transmembrane region" description="Helical" evidence="1">
    <location>
        <begin position="231"/>
        <end position="251"/>
    </location>
</feature>
<reference evidence="2 3" key="1">
    <citation type="submission" date="2019-02" db="EMBL/GenBank/DDBJ databases">
        <title>Kribbella capetownensis sp. nov. and Kribbella speibonae sp. nov., isolated from soil.</title>
        <authorList>
            <person name="Curtis S.M."/>
            <person name="Norton I."/>
            <person name="Everest G.J."/>
            <person name="Meyers P.R."/>
        </authorList>
    </citation>
    <scope>NUCLEOTIDE SEQUENCE [LARGE SCALE GENOMIC DNA]</scope>
    <source>
        <strain evidence="2 3">SK5</strain>
    </source>
</reference>
<sequence>MLLLLTSRGDGQHPVRDLDLDVLRRVQAGQLRAHDVLVVVGELLDPDAPHRGRHREQVRQALGPVEQVHELPPVVPVLQRGHHRVSFLSSVLPLPPHRATCFRSRALRTGTRWTFGPARPPIGALRAYAESEILGLISPWHAGADLWRVHRLETIGVRRSSGVAEVALDRFVGAVGLVVAVAVCGVTLPWAVLAIALGAAAVVLAVALVVRRRRPALTGRWPWPSPKVFALGVLLSIGYQATILGLLFGAINAVGGPAPGLQLVAVFGASQIAGALPGVHGASPREGALVAGLASIGIAWREAFGAVALTALLYWIPALLIGGTFLFLRWRGWFTESRAA</sequence>
<protein>
    <recommendedName>
        <fullName evidence="4">Flippase-like domain-containing protein</fullName>
    </recommendedName>
</protein>
<proteinExistence type="predicted"/>
<feature type="transmembrane region" description="Helical" evidence="1">
    <location>
        <begin position="190"/>
        <end position="210"/>
    </location>
</feature>
<evidence type="ECO:0000256" key="1">
    <source>
        <dbReference type="SAM" id="Phobius"/>
    </source>
</evidence>
<evidence type="ECO:0000313" key="2">
    <source>
        <dbReference type="EMBL" id="TCC24794.1"/>
    </source>
</evidence>
<accession>A0ABY2A6W7</accession>
<evidence type="ECO:0008006" key="4">
    <source>
        <dbReference type="Google" id="ProtNLM"/>
    </source>
</evidence>
<dbReference type="EMBL" id="SJJY01000002">
    <property type="protein sequence ID" value="TCC24794.1"/>
    <property type="molecule type" value="Genomic_DNA"/>
</dbReference>
<dbReference type="Proteomes" id="UP000292385">
    <property type="component" value="Unassembled WGS sequence"/>
</dbReference>
<feature type="transmembrane region" description="Helical" evidence="1">
    <location>
        <begin position="303"/>
        <end position="328"/>
    </location>
</feature>
<keyword evidence="1" id="KW-0472">Membrane</keyword>
<evidence type="ECO:0000313" key="3">
    <source>
        <dbReference type="Proteomes" id="UP000292385"/>
    </source>
</evidence>